<reference evidence="1 2" key="1">
    <citation type="submission" date="2019-02" db="EMBL/GenBank/DDBJ databases">
        <title>Deep-cultivation of Planctomycetes and their phenomic and genomic characterization uncovers novel biology.</title>
        <authorList>
            <person name="Wiegand S."/>
            <person name="Jogler M."/>
            <person name="Boedeker C."/>
            <person name="Pinto D."/>
            <person name="Vollmers J."/>
            <person name="Rivas-Marin E."/>
            <person name="Kohn T."/>
            <person name="Peeters S.H."/>
            <person name="Heuer A."/>
            <person name="Rast P."/>
            <person name="Oberbeckmann S."/>
            <person name="Bunk B."/>
            <person name="Jeske O."/>
            <person name="Meyerdierks A."/>
            <person name="Storesund J.E."/>
            <person name="Kallscheuer N."/>
            <person name="Luecker S."/>
            <person name="Lage O.M."/>
            <person name="Pohl T."/>
            <person name="Merkel B.J."/>
            <person name="Hornburger P."/>
            <person name="Mueller R.-W."/>
            <person name="Bruemmer F."/>
            <person name="Labrenz M."/>
            <person name="Spormann A.M."/>
            <person name="Op den Camp H."/>
            <person name="Overmann J."/>
            <person name="Amann R."/>
            <person name="Jetten M.S.M."/>
            <person name="Mascher T."/>
            <person name="Medema M.H."/>
            <person name="Devos D.P."/>
            <person name="Kaster A.-K."/>
            <person name="Ovreas L."/>
            <person name="Rohde M."/>
            <person name="Galperin M.Y."/>
            <person name="Jogler C."/>
        </authorList>
    </citation>
    <scope>NUCLEOTIDE SEQUENCE [LARGE SCALE GENOMIC DNA]</scope>
    <source>
        <strain evidence="1 2">HG15A2</strain>
    </source>
</reference>
<sequence>MERHIHPVESDAIKPQKEYFWLNSVIPNNRQGFPAMYDRQLLEEGLPYHPIEEQSWGNKIANTALADDFDGYIRRELTA</sequence>
<dbReference type="RefSeq" id="WP_145060426.1">
    <property type="nucleotide sequence ID" value="NZ_CP036263.1"/>
</dbReference>
<evidence type="ECO:0000313" key="1">
    <source>
        <dbReference type="EMBL" id="QDS99164.1"/>
    </source>
</evidence>
<accession>A0A517MWA9</accession>
<dbReference type="Proteomes" id="UP000319852">
    <property type="component" value="Chromosome"/>
</dbReference>
<dbReference type="AlphaFoldDB" id="A0A517MWA9"/>
<dbReference type="OrthoDB" id="9783047at2"/>
<gene>
    <name evidence="1" type="ORF">HG15A2_24560</name>
</gene>
<name>A0A517MWA9_9BACT</name>
<proteinExistence type="predicted"/>
<protein>
    <submittedName>
        <fullName evidence="1">Uncharacterized protein</fullName>
    </submittedName>
</protein>
<keyword evidence="2" id="KW-1185">Reference proteome</keyword>
<dbReference type="EMBL" id="CP036263">
    <property type="protein sequence ID" value="QDS99164.1"/>
    <property type="molecule type" value="Genomic_DNA"/>
</dbReference>
<organism evidence="1 2">
    <name type="scientific">Adhaeretor mobilis</name>
    <dbReference type="NCBI Taxonomy" id="1930276"/>
    <lineage>
        <taxon>Bacteria</taxon>
        <taxon>Pseudomonadati</taxon>
        <taxon>Planctomycetota</taxon>
        <taxon>Planctomycetia</taxon>
        <taxon>Pirellulales</taxon>
        <taxon>Lacipirellulaceae</taxon>
        <taxon>Adhaeretor</taxon>
    </lineage>
</organism>
<evidence type="ECO:0000313" key="2">
    <source>
        <dbReference type="Proteomes" id="UP000319852"/>
    </source>
</evidence>
<dbReference type="KEGG" id="amob:HG15A2_24560"/>